<organism evidence="1 2">
    <name type="scientific">Microscilla marina ATCC 23134</name>
    <dbReference type="NCBI Taxonomy" id="313606"/>
    <lineage>
        <taxon>Bacteria</taxon>
        <taxon>Pseudomonadati</taxon>
        <taxon>Bacteroidota</taxon>
        <taxon>Cytophagia</taxon>
        <taxon>Cytophagales</taxon>
        <taxon>Microscillaceae</taxon>
        <taxon>Microscilla</taxon>
    </lineage>
</organism>
<dbReference type="EMBL" id="AAWS01000001">
    <property type="protein sequence ID" value="EAY31796.1"/>
    <property type="molecule type" value="Genomic_DNA"/>
</dbReference>
<evidence type="ECO:0000313" key="1">
    <source>
        <dbReference type="EMBL" id="EAY31796.1"/>
    </source>
</evidence>
<dbReference type="AlphaFoldDB" id="A1ZBZ4"/>
<reference evidence="1 2" key="1">
    <citation type="submission" date="2007-01" db="EMBL/GenBank/DDBJ databases">
        <authorList>
            <person name="Haygood M."/>
            <person name="Podell S."/>
            <person name="Anderson C."/>
            <person name="Hopkinson B."/>
            <person name="Roe K."/>
            <person name="Barbeau K."/>
            <person name="Gaasterland T."/>
            <person name="Ferriera S."/>
            <person name="Johnson J."/>
            <person name="Kravitz S."/>
            <person name="Beeson K."/>
            <person name="Sutton G."/>
            <person name="Rogers Y.-H."/>
            <person name="Friedman R."/>
            <person name="Frazier M."/>
            <person name="Venter J.C."/>
        </authorList>
    </citation>
    <scope>NUCLEOTIDE SEQUENCE [LARGE SCALE GENOMIC DNA]</scope>
    <source>
        <strain evidence="1 2">ATCC 23134</strain>
    </source>
</reference>
<protein>
    <submittedName>
        <fullName evidence="1">Uncharacterized protein</fullName>
    </submittedName>
</protein>
<proteinExistence type="predicted"/>
<accession>A1ZBZ4</accession>
<comment type="caution">
    <text evidence="1">The sequence shown here is derived from an EMBL/GenBank/DDBJ whole genome shotgun (WGS) entry which is preliminary data.</text>
</comment>
<name>A1ZBZ4_MICM2</name>
<evidence type="ECO:0000313" key="2">
    <source>
        <dbReference type="Proteomes" id="UP000004095"/>
    </source>
</evidence>
<gene>
    <name evidence="1" type="ORF">M23134_01825</name>
</gene>
<sequence>MGMDARRSLKPKYTNTRNIVSKSFMKFRLSIAQVTLR</sequence>
<keyword evidence="2" id="KW-1185">Reference proteome</keyword>
<dbReference type="Proteomes" id="UP000004095">
    <property type="component" value="Unassembled WGS sequence"/>
</dbReference>